<proteinExistence type="predicted"/>
<accession>A0ABY7CZJ4</accession>
<organism evidence="2 3">
    <name type="scientific">Puccinia triticina</name>
    <dbReference type="NCBI Taxonomy" id="208348"/>
    <lineage>
        <taxon>Eukaryota</taxon>
        <taxon>Fungi</taxon>
        <taxon>Dikarya</taxon>
        <taxon>Basidiomycota</taxon>
        <taxon>Pucciniomycotina</taxon>
        <taxon>Pucciniomycetes</taxon>
        <taxon>Pucciniales</taxon>
        <taxon>Pucciniaceae</taxon>
        <taxon>Puccinia</taxon>
    </lineage>
</organism>
<reference evidence="2" key="1">
    <citation type="submission" date="2022-10" db="EMBL/GenBank/DDBJ databases">
        <title>Puccinia triticina Genome sequencing and assembly.</title>
        <authorList>
            <person name="Li C."/>
        </authorList>
    </citation>
    <scope>NUCLEOTIDE SEQUENCE</scope>
    <source>
        <strain evidence="2">Pt15</strain>
    </source>
</reference>
<dbReference type="EMBL" id="CP110429">
    <property type="protein sequence ID" value="WAQ88122.1"/>
    <property type="molecule type" value="Genomic_DNA"/>
</dbReference>
<feature type="region of interest" description="Disordered" evidence="1">
    <location>
        <begin position="122"/>
        <end position="161"/>
    </location>
</feature>
<protein>
    <submittedName>
        <fullName evidence="2">Uncharacterized protein</fullName>
    </submittedName>
</protein>
<evidence type="ECO:0000313" key="3">
    <source>
        <dbReference type="Proteomes" id="UP001164743"/>
    </source>
</evidence>
<feature type="region of interest" description="Disordered" evidence="1">
    <location>
        <begin position="60"/>
        <end position="85"/>
    </location>
</feature>
<evidence type="ECO:0000313" key="2">
    <source>
        <dbReference type="EMBL" id="WAQ88122.1"/>
    </source>
</evidence>
<keyword evidence="3" id="KW-1185">Reference proteome</keyword>
<dbReference type="GeneID" id="77813331"/>
<sequence>MLHNLGTDIRPWIKGFGSSWLARKPPSYMLPLPWFPQKISILWHQVVGIVNLAEAPCCSMDPDGQDDSKPQGPAQIPKTRPLALPHQPNSPRILGCFHHIKRPTNLPLRMLDITAFNNMPQYDNSEAKNGSSLSTKQQQHTYSASSRVTTGHLSSSQNVFPTTAPAHQGLYIIDQLT</sequence>
<evidence type="ECO:0000256" key="1">
    <source>
        <dbReference type="SAM" id="MobiDB-lite"/>
    </source>
</evidence>
<name>A0ABY7CZJ4_9BASI</name>
<dbReference type="Proteomes" id="UP001164743">
    <property type="component" value="Chromosome 9A"/>
</dbReference>
<gene>
    <name evidence="2" type="ORF">PtA15_9A247</name>
</gene>
<dbReference type="RefSeq" id="XP_053023677.1">
    <property type="nucleotide sequence ID" value="XM_053172436.1"/>
</dbReference>